<dbReference type="Pfam" id="PF20736">
    <property type="entry name" value="Glyco_hydro127M"/>
    <property type="match status" value="1"/>
</dbReference>
<dbReference type="InterPro" id="IPR012878">
    <property type="entry name" value="Beta-AFase-like_GH127_cat"/>
</dbReference>
<evidence type="ECO:0000313" key="5">
    <source>
        <dbReference type="Proteomes" id="UP000295726"/>
    </source>
</evidence>
<organism evidence="4 5">
    <name type="scientific">Muricomes intestini</name>
    <dbReference type="NCBI Taxonomy" id="1796634"/>
    <lineage>
        <taxon>Bacteria</taxon>
        <taxon>Bacillati</taxon>
        <taxon>Bacillota</taxon>
        <taxon>Clostridia</taxon>
        <taxon>Lachnospirales</taxon>
        <taxon>Lachnospiraceae</taxon>
        <taxon>Muricomes</taxon>
    </lineage>
</organism>
<feature type="domain" description="Non-reducing end beta-L-arabinofuranosidase-like GH127 catalytic" evidence="1">
    <location>
        <begin position="14"/>
        <end position="423"/>
    </location>
</feature>
<feature type="domain" description="Non-reducing end beta-L-arabinofuranosidase-like GH127 C-terminal" evidence="3">
    <location>
        <begin position="528"/>
        <end position="641"/>
    </location>
</feature>
<dbReference type="OrthoDB" id="9757939at2"/>
<dbReference type="RefSeq" id="WP_132382550.1">
    <property type="nucleotide sequence ID" value="NZ_SLZZ01000020.1"/>
</dbReference>
<accession>A0A4R3K378</accession>
<dbReference type="InterPro" id="IPR008928">
    <property type="entry name" value="6-hairpin_glycosidase_sf"/>
</dbReference>
<dbReference type="InterPro" id="IPR049046">
    <property type="entry name" value="Beta-AFase-like_GH127_middle"/>
</dbReference>
<proteinExistence type="predicted"/>
<dbReference type="EMBL" id="SLZZ01000020">
    <property type="protein sequence ID" value="TCS77106.1"/>
    <property type="molecule type" value="Genomic_DNA"/>
</dbReference>
<evidence type="ECO:0008006" key="6">
    <source>
        <dbReference type="Google" id="ProtNLM"/>
    </source>
</evidence>
<dbReference type="PANTHER" id="PTHR43465:SF2">
    <property type="entry name" value="DUF1680 DOMAIN PROTEIN (AFU_ORTHOLOGUE AFUA_1G08910)"/>
    <property type="match status" value="1"/>
</dbReference>
<evidence type="ECO:0000259" key="1">
    <source>
        <dbReference type="Pfam" id="PF07944"/>
    </source>
</evidence>
<protein>
    <recommendedName>
        <fullName evidence="6">Glycoside hydrolase family 127 protein</fullName>
    </recommendedName>
</protein>
<reference evidence="4 5" key="1">
    <citation type="submission" date="2019-03" db="EMBL/GenBank/DDBJ databases">
        <title>Genomic Encyclopedia of Type Strains, Phase IV (KMG-IV): sequencing the most valuable type-strain genomes for metagenomic binning, comparative biology and taxonomic classification.</title>
        <authorList>
            <person name="Goeker M."/>
        </authorList>
    </citation>
    <scope>NUCLEOTIDE SEQUENCE [LARGE SCALE GENOMIC DNA]</scope>
    <source>
        <strain evidence="4 5">DSM 29489</strain>
    </source>
</reference>
<sequence>MKKAKLVPVRNIVIEDKFWGKFQKLVKEEVLEYQWKAMNDQIEGAEKSHCLANFRIAAGEEEGDFYGAAFQDSDLAKWIEAAAYISSIQPNEGLKQKIDEAVTLIEKTQQPDGYFNTYFILKAPDEKFQNLCEGHELYTLGHMIEAAVACYEVLGDKRLLRVVCKMADLVYDTFGDAENKRYGVPGHQEIELALVKLYEVTGKKEYLELAKYFIDARGQKDYFRQELEKNEGRRIFPEFYDYRPEYSQSHLPVREQKTAEGHAVRAVYMYSAMADLAYEYQDEELFLACGRLWNNIVKKRMYITGGIGSSGILERFTTDYDLPNAYNYAETCASVGLALFGRRMTQITRNAQYYDVVERALYNTVLAGMAMDGKSFFYVNPLEVWPPSCIERTSKEHVKSIRQKWFSVACCPSNIARTLGSLGQYIYCAEGSTVYVNIYIGNEAEIPLDKGHISVHMQSQMPWRGHVVLEVQENSGAESLALRIPEYALNYQITINDKACDFNEENGYAIVKNIESGQQIIIDYEMLPQYVYANPNVREDEGKVCMMYGPLVYALEEQDNQENLQSYYIKTDVAPEKIWSEDLFGGSYVLQAEAKRIQNGSWKGEELYSTFKPKYEDTKITAIPYAFWCNRVPGEMLVWIKEWMQ</sequence>
<dbReference type="InterPro" id="IPR049049">
    <property type="entry name" value="Beta-AFase-like_GH127_C"/>
</dbReference>
<name>A0A4R3K378_9FIRM</name>
<dbReference type="GO" id="GO:0005975">
    <property type="term" value="P:carbohydrate metabolic process"/>
    <property type="evidence" value="ECO:0007669"/>
    <property type="project" value="InterPro"/>
</dbReference>
<dbReference type="Pfam" id="PF20737">
    <property type="entry name" value="Glyco_hydro127C"/>
    <property type="match status" value="1"/>
</dbReference>
<dbReference type="SUPFAM" id="SSF48208">
    <property type="entry name" value="Six-hairpin glycosidases"/>
    <property type="match status" value="1"/>
</dbReference>
<evidence type="ECO:0000313" key="4">
    <source>
        <dbReference type="EMBL" id="TCS77106.1"/>
    </source>
</evidence>
<dbReference type="AlphaFoldDB" id="A0A4R3K378"/>
<feature type="domain" description="Non-reducing end beta-L-arabinofuranosidase-like GH127 middle" evidence="2">
    <location>
        <begin position="433"/>
        <end position="526"/>
    </location>
</feature>
<evidence type="ECO:0000259" key="3">
    <source>
        <dbReference type="Pfam" id="PF20737"/>
    </source>
</evidence>
<dbReference type="PANTHER" id="PTHR43465">
    <property type="entry name" value="DUF1680 DOMAIN PROTEIN (AFU_ORTHOLOGUE AFUA_1G08910)"/>
    <property type="match status" value="1"/>
</dbReference>
<comment type="caution">
    <text evidence="4">The sequence shown here is derived from an EMBL/GenBank/DDBJ whole genome shotgun (WGS) entry which is preliminary data.</text>
</comment>
<keyword evidence="5" id="KW-1185">Reference proteome</keyword>
<dbReference type="InterPro" id="IPR049174">
    <property type="entry name" value="Beta-AFase-like"/>
</dbReference>
<dbReference type="Pfam" id="PF07944">
    <property type="entry name" value="Beta-AFase-like_GH127_cat"/>
    <property type="match status" value="1"/>
</dbReference>
<gene>
    <name evidence="4" type="ORF">EDD59_12027</name>
</gene>
<dbReference type="Proteomes" id="UP000295726">
    <property type="component" value="Unassembled WGS sequence"/>
</dbReference>
<evidence type="ECO:0000259" key="2">
    <source>
        <dbReference type="Pfam" id="PF20736"/>
    </source>
</evidence>
<dbReference type="Gene3D" id="1.50.10.20">
    <property type="match status" value="1"/>
</dbReference>